<feature type="chain" id="PRO_5045499993" evidence="1">
    <location>
        <begin position="25"/>
        <end position="528"/>
    </location>
</feature>
<dbReference type="PROSITE" id="PS51662">
    <property type="entry name" value="BP_PHYTASE"/>
    <property type="match status" value="2"/>
</dbReference>
<dbReference type="InterPro" id="IPR011042">
    <property type="entry name" value="6-blade_b-propeller_TolB-like"/>
</dbReference>
<gene>
    <name evidence="3" type="ORF">F1609_12485</name>
</gene>
<evidence type="ECO:0000259" key="2">
    <source>
        <dbReference type="PROSITE" id="PS51662"/>
    </source>
</evidence>
<dbReference type="SUPFAM" id="SSF50956">
    <property type="entry name" value="Thermostable phytase (3-phytase)"/>
    <property type="match status" value="2"/>
</dbReference>
<accession>A0ABX0M7E0</accession>
<protein>
    <submittedName>
        <fullName evidence="3">Phytase</fullName>
    </submittedName>
</protein>
<dbReference type="Pfam" id="PF02333">
    <property type="entry name" value="Phytase"/>
    <property type="match status" value="1"/>
</dbReference>
<feature type="domain" description="BPP" evidence="2">
    <location>
        <begin position="203"/>
        <end position="526"/>
    </location>
</feature>
<dbReference type="Proteomes" id="UP000819052">
    <property type="component" value="Unassembled WGS sequence"/>
</dbReference>
<evidence type="ECO:0000313" key="3">
    <source>
        <dbReference type="EMBL" id="NHZ40968.1"/>
    </source>
</evidence>
<keyword evidence="4" id="KW-1185">Reference proteome</keyword>
<feature type="domain" description="BPP" evidence="2">
    <location>
        <begin position="1"/>
        <end position="195"/>
    </location>
</feature>
<dbReference type="EMBL" id="VVIW01000006">
    <property type="protein sequence ID" value="NHZ40968.1"/>
    <property type="molecule type" value="Genomic_DNA"/>
</dbReference>
<sequence length="528" mass="57182">MSMQKQITRAAALLCILAATAGHAAHASDRIALDGGGALSLDKHGLQLTDAAGKELARLPMRAKQLDVRAIKGSGIAVVLDSDTQHALPIRVDLRRGELVRMAPLPQQPFGLEGLCLFRDQQGLDFLFVAAKDGQAEQWLMHGATPQLVRRLSMPPDAGQCKVDDARHTLYANEEGVGTWAYEANSEAAPARRLLKVGSRLPAAPAASRAVVVEPRAQTMPVARLGDVADDPAIWVHPTDATRSRVLGTNKKQGLMVYDLQGKQQQFLDVGRLNNVDLRQGVNMDGKPFDLAVASQRDDNSVVLFGFDADGKVAELARFATGLPEVYGICLFQPRSGALEVIVNDKGGAFRQFRIARSGEAWNSTLAREFRVDSQPEGCVADDRNERLFIGEEKRGVWTLAARGDQPAVRKMVLGVGRDLHADVEGMAIYEGAKGAYLIVSSQGDSSYVVLDALAPYKVRGRFKVGFNLAEGIDGTSDTDGLDVTSKNLGGPYAQGMLVIQDGYKRMPDGPQNFKYVRWEDVAKALKL</sequence>
<evidence type="ECO:0000313" key="4">
    <source>
        <dbReference type="Proteomes" id="UP000819052"/>
    </source>
</evidence>
<proteinExistence type="predicted"/>
<feature type="signal peptide" evidence="1">
    <location>
        <begin position="1"/>
        <end position="24"/>
    </location>
</feature>
<evidence type="ECO:0000256" key="1">
    <source>
        <dbReference type="SAM" id="SignalP"/>
    </source>
</evidence>
<name>A0ABX0M7E0_9BURK</name>
<keyword evidence="1" id="KW-0732">Signal</keyword>
<organism evidence="3 4">
    <name type="scientific">Massilia aquatica</name>
    <dbReference type="NCBI Taxonomy" id="2609000"/>
    <lineage>
        <taxon>Bacteria</taxon>
        <taxon>Pseudomonadati</taxon>
        <taxon>Pseudomonadota</taxon>
        <taxon>Betaproteobacteria</taxon>
        <taxon>Burkholderiales</taxon>
        <taxon>Oxalobacteraceae</taxon>
        <taxon>Telluria group</taxon>
        <taxon>Massilia</taxon>
    </lineage>
</organism>
<reference evidence="3 4" key="1">
    <citation type="submission" date="2019-09" db="EMBL/GenBank/DDBJ databases">
        <title>Taxonomy of Antarctic Massilia spp.: description of Massilia rubra sp. nov., Massilia aquatica sp. nov., Massilia mucilaginosa sp. nov., Massilia frigida sp. nov. isolated from streams, lakes and regoliths.</title>
        <authorList>
            <person name="Holochova P."/>
            <person name="Sedlacek I."/>
            <person name="Kralova S."/>
            <person name="Maslanova I."/>
            <person name="Busse H.-J."/>
            <person name="Stankova E."/>
            <person name="Vrbovska V."/>
            <person name="Kovarovic V."/>
            <person name="Bartak M."/>
            <person name="Svec P."/>
            <person name="Pantucek R."/>
        </authorList>
    </citation>
    <scope>NUCLEOTIDE SEQUENCE [LARGE SCALE GENOMIC DNA]</scope>
    <source>
        <strain evidence="3 4">CCM 8693</strain>
    </source>
</reference>
<dbReference type="InterPro" id="IPR003431">
    <property type="entry name" value="B-propeller_Phytase"/>
</dbReference>
<comment type="caution">
    <text evidence="3">The sequence shown here is derived from an EMBL/GenBank/DDBJ whole genome shotgun (WGS) entry which is preliminary data.</text>
</comment>
<dbReference type="Gene3D" id="2.120.10.30">
    <property type="entry name" value="TolB, C-terminal domain"/>
    <property type="match status" value="2"/>
</dbReference>